<dbReference type="NCBIfam" id="TIGR01716">
    <property type="entry name" value="RGG_Cterm"/>
    <property type="match status" value="1"/>
</dbReference>
<dbReference type="InterPro" id="IPR001387">
    <property type="entry name" value="Cro/C1-type_HTH"/>
</dbReference>
<dbReference type="SUPFAM" id="SSF47413">
    <property type="entry name" value="lambda repressor-like DNA-binding domains"/>
    <property type="match status" value="1"/>
</dbReference>
<dbReference type="PANTHER" id="PTHR37038">
    <property type="entry name" value="TRANSCRIPTIONAL REGULATOR-RELATED"/>
    <property type="match status" value="1"/>
</dbReference>
<feature type="domain" description="HTH cro/C1-type" evidence="1">
    <location>
        <begin position="10"/>
        <end position="62"/>
    </location>
</feature>
<evidence type="ECO:0000313" key="3">
    <source>
        <dbReference type="Proteomes" id="UP000051984"/>
    </source>
</evidence>
<dbReference type="CDD" id="cd00093">
    <property type="entry name" value="HTH_XRE"/>
    <property type="match status" value="1"/>
</dbReference>
<dbReference type="InterPro" id="IPR053163">
    <property type="entry name" value="HTH-type_regulator_Rgg"/>
</dbReference>
<dbReference type="InterPro" id="IPR010057">
    <property type="entry name" value="Transcription_activator_Rgg_C"/>
</dbReference>
<dbReference type="PROSITE" id="PS50943">
    <property type="entry name" value="HTH_CROC1"/>
    <property type="match status" value="1"/>
</dbReference>
<gene>
    <name evidence="2" type="ORF">FD51_GL000718</name>
</gene>
<dbReference type="Proteomes" id="UP000051984">
    <property type="component" value="Unassembled WGS sequence"/>
</dbReference>
<evidence type="ECO:0000259" key="1">
    <source>
        <dbReference type="PROSITE" id="PS50943"/>
    </source>
</evidence>
<proteinExistence type="predicted"/>
<dbReference type="Gene3D" id="1.25.40.400">
    <property type="match status" value="1"/>
</dbReference>
<evidence type="ECO:0000313" key="2">
    <source>
        <dbReference type="EMBL" id="KRK11932.1"/>
    </source>
</evidence>
<dbReference type="Gene3D" id="1.10.260.40">
    <property type="entry name" value="lambda repressor-like DNA-binding domains"/>
    <property type="match status" value="1"/>
</dbReference>
<dbReference type="RefSeq" id="WP_010492249.1">
    <property type="nucleotide sequence ID" value="NZ_AZCT01000012.1"/>
</dbReference>
<reference evidence="2 3" key="1">
    <citation type="journal article" date="2015" name="Genome Announc.">
        <title>Expanding the biotechnology potential of lactobacilli through comparative genomics of 213 strains and associated genera.</title>
        <authorList>
            <person name="Sun Z."/>
            <person name="Harris H.M."/>
            <person name="McCann A."/>
            <person name="Guo C."/>
            <person name="Argimon S."/>
            <person name="Zhang W."/>
            <person name="Yang X."/>
            <person name="Jeffery I.B."/>
            <person name="Cooney J.C."/>
            <person name="Kagawa T.F."/>
            <person name="Liu W."/>
            <person name="Song Y."/>
            <person name="Salvetti E."/>
            <person name="Wrobel A."/>
            <person name="Rasinkangas P."/>
            <person name="Parkhill J."/>
            <person name="Rea M.C."/>
            <person name="O'Sullivan O."/>
            <person name="Ritari J."/>
            <person name="Douillard F.P."/>
            <person name="Paul Ross R."/>
            <person name="Yang R."/>
            <person name="Briner A.E."/>
            <person name="Felis G.E."/>
            <person name="de Vos W.M."/>
            <person name="Barrangou R."/>
            <person name="Klaenhammer T.R."/>
            <person name="Caufield P.W."/>
            <person name="Cui Y."/>
            <person name="Zhang H."/>
            <person name="O'Toole P.W."/>
        </authorList>
    </citation>
    <scope>NUCLEOTIDE SEQUENCE [LARGE SCALE GENOMIC DNA]</scope>
    <source>
        <strain evidence="2 3">DSM 20178</strain>
    </source>
</reference>
<comment type="caution">
    <text evidence="2">The sequence shown here is derived from an EMBL/GenBank/DDBJ whole genome shotgun (WGS) entry which is preliminary data.</text>
</comment>
<dbReference type="PANTHER" id="PTHR37038:SF12">
    <property type="entry name" value="TRANSCRIPTIONAL REGULATOR"/>
    <property type="match status" value="1"/>
</dbReference>
<name>A0A0R1ERF7_LACZE</name>
<dbReference type="GO" id="GO:0003677">
    <property type="term" value="F:DNA binding"/>
    <property type="evidence" value="ECO:0007669"/>
    <property type="project" value="InterPro"/>
</dbReference>
<dbReference type="Pfam" id="PF21259">
    <property type="entry name" value="Rgg_C"/>
    <property type="match status" value="1"/>
</dbReference>
<dbReference type="EMBL" id="AZCT01000012">
    <property type="protein sequence ID" value="KRK11932.1"/>
    <property type="molecule type" value="Genomic_DNA"/>
</dbReference>
<dbReference type="eggNOG" id="COG1396">
    <property type="taxonomic scope" value="Bacteria"/>
</dbReference>
<sequence length="296" mass="34565">MQSHNIGALFKELRVERGLRIADVAGELSVSTVSKFENGLSDISVEKLCLLLSNLGMDAPEFFEILNQNQNGDSNIVDSSLDALNQRLWKFSVSQDASGFKKLHHDFLEKFKATQNKFYKLKGIMVLSIFIDIQESHKLLSKADSKYVADYLMERDAWYKFEYSLYGDCVAFLQPQDFDRLYAKFLTIHFALHQRRNYLDLFFQTFYNIAASLYYRGQYASAVQTLDHLQQQKIPDNYFFIRLQLHMLKLLCQYKISSDQETLADLESILKVITKISPVYSRRWKADFKFKESLLQ</sequence>
<dbReference type="PATRIC" id="fig|1423816.3.peg.725"/>
<dbReference type="Pfam" id="PF01381">
    <property type="entry name" value="HTH_3"/>
    <property type="match status" value="1"/>
</dbReference>
<dbReference type="InterPro" id="IPR010982">
    <property type="entry name" value="Lambda_DNA-bd_dom_sf"/>
</dbReference>
<accession>A0A0R1ERF7</accession>
<dbReference type="SMART" id="SM00530">
    <property type="entry name" value="HTH_XRE"/>
    <property type="match status" value="1"/>
</dbReference>
<protein>
    <submittedName>
        <fullName evidence="2">XRE family transcriptional regulator</fullName>
    </submittedName>
</protein>
<dbReference type="AlphaFoldDB" id="A0A0R1ERF7"/>
<organism evidence="2 3">
    <name type="scientific">Lacticaseibacillus zeae DSM 20178 = KCTC 3804</name>
    <dbReference type="NCBI Taxonomy" id="1423816"/>
    <lineage>
        <taxon>Bacteria</taxon>
        <taxon>Bacillati</taxon>
        <taxon>Bacillota</taxon>
        <taxon>Bacilli</taxon>
        <taxon>Lactobacillales</taxon>
        <taxon>Lactobacillaceae</taxon>
        <taxon>Lacticaseibacillus</taxon>
    </lineage>
</organism>